<reference evidence="14" key="1">
    <citation type="submission" date="2020-11" db="EMBL/GenBank/DDBJ databases">
        <authorList>
            <consortium name="DOE Joint Genome Institute"/>
            <person name="Ahrendt S."/>
            <person name="Riley R."/>
            <person name="Andreopoulos W."/>
            <person name="Labutti K."/>
            <person name="Pangilinan J."/>
            <person name="Ruiz-Duenas F.J."/>
            <person name="Barrasa J.M."/>
            <person name="Sanchez-Garcia M."/>
            <person name="Camarero S."/>
            <person name="Miyauchi S."/>
            <person name="Serrano A."/>
            <person name="Linde D."/>
            <person name="Babiker R."/>
            <person name="Drula E."/>
            <person name="Ayuso-Fernandez I."/>
            <person name="Pacheco R."/>
            <person name="Padilla G."/>
            <person name="Ferreira P."/>
            <person name="Barriuso J."/>
            <person name="Kellner H."/>
            <person name="Castanera R."/>
            <person name="Alfaro M."/>
            <person name="Ramirez L."/>
            <person name="Pisabarro A.G."/>
            <person name="Kuo A."/>
            <person name="Tritt A."/>
            <person name="Lipzen A."/>
            <person name="He G."/>
            <person name="Yan M."/>
            <person name="Ng V."/>
            <person name="Cullen D."/>
            <person name="Martin F."/>
            <person name="Rosso M.-N."/>
            <person name="Henrissat B."/>
            <person name="Hibbett D."/>
            <person name="Martinez A.T."/>
            <person name="Grigoriev I.V."/>
        </authorList>
    </citation>
    <scope>NUCLEOTIDE SEQUENCE</scope>
    <source>
        <strain evidence="14">CBS 506.95</strain>
    </source>
</reference>
<dbReference type="OrthoDB" id="24670at2759"/>
<dbReference type="SUPFAM" id="SSF52374">
    <property type="entry name" value="Nucleotidylyl transferase"/>
    <property type="match status" value="1"/>
</dbReference>
<gene>
    <name evidence="14" type="ORF">CPB83DRAFT_611849</name>
</gene>
<comment type="similarity">
    <text evidence="1 11">Belongs to the class-I aminoacyl-tRNA synthetase family.</text>
</comment>
<dbReference type="SUPFAM" id="SSF47323">
    <property type="entry name" value="Anticodon-binding domain of a subclass of class I aminoacyl-tRNA synthetases"/>
    <property type="match status" value="1"/>
</dbReference>
<sequence length="739" mass="82694">MSHLLLNGRLDIGTRLPKFLSRKVRASDTQWSLRTFSSVVKKPYYITTPIFYPNASPHIGHLYTLVTGDVFARYQRLCRGLFPHSADPSGVKFLAGTDEHGMKIQKAAKKHFGISGKEREFCDSLSERFRDLGRRADVSNTMFVRTTSDEHRRAVEDVWAKLVEKGFIYKGNYSGWYSVTDECFYTDAQVTRISTASSPSASSTTTATFTSSQNPLPPPGSFQAISVETGSPVEWSEEVNYMFRLEHFTETLLAHYTSNPMAVYPEQYREDVLKTLRSGNVEDISVSRPRSRLEWGIQVPNDPTQTVYVWFDALLIYLTGSGYPWSGQVSKTGCWPADLQVIGKDILKFHAIYLPAIIKALDGLSYSSGSATSPPNSNSTVQLAGTILTHAHWTSSQKKMSKSLGNVADPLEAMEKWGVDVVRYYLMRIGGRWRDDVDWSSAQLDKHHKEIQAQLGNYFLRITSSRLSDRVQSAEEGQITLEKCLSPEMKALFEIDSAVDIQNPENIEPRFILNEDVDVRWSDVPRGTASPSRQKEAVVEYKREVIKVTTTGPAERPRFIQNEDVDVRWSEVPRAHPTASAVQTPYEPAAGPSSIQRRKGVDNPNYVLLKATLILPAKVHKHMETFEAGAAISEIMNVLRVANKTLTDIAPWSASSPSEVVHTTRIVALETMRVVGGCLEPFMPGVAVRIRDALNVDPGRGHVLSKISDPLQTPLSGEEKAKEFWEAWTGKNVKGIRLF</sequence>
<dbReference type="EMBL" id="MU157899">
    <property type="protein sequence ID" value="KAF9524414.1"/>
    <property type="molecule type" value="Genomic_DNA"/>
</dbReference>
<evidence type="ECO:0000256" key="1">
    <source>
        <dbReference type="ARBA" id="ARBA00005594"/>
    </source>
</evidence>
<keyword evidence="6 11" id="KW-0648">Protein biosynthesis</keyword>
<evidence type="ECO:0000256" key="7">
    <source>
        <dbReference type="ARBA" id="ARBA00023146"/>
    </source>
</evidence>
<dbReference type="InterPro" id="IPR015413">
    <property type="entry name" value="Methionyl/Leucyl_tRNA_Synth"/>
</dbReference>
<dbReference type="GO" id="GO:0005524">
    <property type="term" value="F:ATP binding"/>
    <property type="evidence" value="ECO:0007669"/>
    <property type="project" value="UniProtKB-KW"/>
</dbReference>
<protein>
    <recommendedName>
        <fullName evidence="10">Probable methionine--tRNA ligase, mitochondrial</fullName>
        <ecNumber evidence="2">6.1.1.10</ecNumber>
    </recommendedName>
    <alternativeName>
        <fullName evidence="8">Methionyl-tRNA synthetase</fullName>
    </alternativeName>
</protein>
<dbReference type="CDD" id="cd00814">
    <property type="entry name" value="MetRS_core"/>
    <property type="match status" value="1"/>
</dbReference>
<feature type="region of interest" description="Disordered" evidence="12">
    <location>
        <begin position="576"/>
        <end position="597"/>
    </location>
</feature>
<evidence type="ECO:0000256" key="2">
    <source>
        <dbReference type="ARBA" id="ARBA00012838"/>
    </source>
</evidence>
<dbReference type="PROSITE" id="PS00178">
    <property type="entry name" value="AA_TRNA_LIGASE_I"/>
    <property type="match status" value="1"/>
</dbReference>
<feature type="compositionally biased region" description="Low complexity" evidence="12">
    <location>
        <begin position="195"/>
        <end position="212"/>
    </location>
</feature>
<dbReference type="Gene3D" id="2.170.220.10">
    <property type="match status" value="1"/>
</dbReference>
<evidence type="ECO:0000256" key="3">
    <source>
        <dbReference type="ARBA" id="ARBA00022598"/>
    </source>
</evidence>
<feature type="domain" description="Methionyl/Leucyl tRNA synthetase" evidence="13">
    <location>
        <begin position="44"/>
        <end position="462"/>
    </location>
</feature>
<keyword evidence="15" id="KW-1185">Reference proteome</keyword>
<comment type="catalytic activity">
    <reaction evidence="9">
        <text>tRNA(Met) + L-methionine + ATP = L-methionyl-tRNA(Met) + AMP + diphosphate</text>
        <dbReference type="Rhea" id="RHEA:13481"/>
        <dbReference type="Rhea" id="RHEA-COMP:9667"/>
        <dbReference type="Rhea" id="RHEA-COMP:9698"/>
        <dbReference type="ChEBI" id="CHEBI:30616"/>
        <dbReference type="ChEBI" id="CHEBI:33019"/>
        <dbReference type="ChEBI" id="CHEBI:57844"/>
        <dbReference type="ChEBI" id="CHEBI:78442"/>
        <dbReference type="ChEBI" id="CHEBI:78530"/>
        <dbReference type="ChEBI" id="CHEBI:456215"/>
        <dbReference type="EC" id="6.1.1.10"/>
    </reaction>
</comment>
<evidence type="ECO:0000256" key="4">
    <source>
        <dbReference type="ARBA" id="ARBA00022741"/>
    </source>
</evidence>
<keyword evidence="3 11" id="KW-0436">Ligase</keyword>
<dbReference type="PANTHER" id="PTHR43326">
    <property type="entry name" value="METHIONYL-TRNA SYNTHETASE"/>
    <property type="match status" value="1"/>
</dbReference>
<dbReference type="Gene3D" id="1.10.730.10">
    <property type="entry name" value="Isoleucyl-tRNA Synthetase, Domain 1"/>
    <property type="match status" value="1"/>
</dbReference>
<evidence type="ECO:0000313" key="14">
    <source>
        <dbReference type="EMBL" id="KAF9524414.1"/>
    </source>
</evidence>
<dbReference type="GO" id="GO:0005739">
    <property type="term" value="C:mitochondrion"/>
    <property type="evidence" value="ECO:0007669"/>
    <property type="project" value="UniProtKB-ARBA"/>
</dbReference>
<dbReference type="GO" id="GO:0006431">
    <property type="term" value="P:methionyl-tRNA aminoacylation"/>
    <property type="evidence" value="ECO:0007669"/>
    <property type="project" value="InterPro"/>
</dbReference>
<organism evidence="14 15">
    <name type="scientific">Crepidotus variabilis</name>
    <dbReference type="NCBI Taxonomy" id="179855"/>
    <lineage>
        <taxon>Eukaryota</taxon>
        <taxon>Fungi</taxon>
        <taxon>Dikarya</taxon>
        <taxon>Basidiomycota</taxon>
        <taxon>Agaricomycotina</taxon>
        <taxon>Agaricomycetes</taxon>
        <taxon>Agaricomycetidae</taxon>
        <taxon>Agaricales</taxon>
        <taxon>Agaricineae</taxon>
        <taxon>Crepidotaceae</taxon>
        <taxon>Crepidotus</taxon>
    </lineage>
</organism>
<evidence type="ECO:0000256" key="12">
    <source>
        <dbReference type="SAM" id="MobiDB-lite"/>
    </source>
</evidence>
<dbReference type="InterPro" id="IPR001412">
    <property type="entry name" value="aa-tRNA-synth_I_CS"/>
</dbReference>
<dbReference type="Pfam" id="PF09334">
    <property type="entry name" value="tRNA-synt_1g"/>
    <property type="match status" value="1"/>
</dbReference>
<dbReference type="PRINTS" id="PR01041">
    <property type="entry name" value="TRNASYNTHMET"/>
</dbReference>
<proteinExistence type="inferred from homology"/>
<keyword evidence="7 11" id="KW-0030">Aminoacyl-tRNA synthetase</keyword>
<dbReference type="FunFam" id="2.170.220.10:FF:000001">
    <property type="entry name" value="methionine--tRNA ligase, mitochondrial"/>
    <property type="match status" value="1"/>
</dbReference>
<dbReference type="Proteomes" id="UP000807306">
    <property type="component" value="Unassembled WGS sequence"/>
</dbReference>
<dbReference type="AlphaFoldDB" id="A0A9P6E8E2"/>
<feature type="region of interest" description="Disordered" evidence="12">
    <location>
        <begin position="195"/>
        <end position="216"/>
    </location>
</feature>
<comment type="caution">
    <text evidence="14">The sequence shown here is derived from an EMBL/GenBank/DDBJ whole genome shotgun (WGS) entry which is preliminary data.</text>
</comment>
<evidence type="ECO:0000256" key="6">
    <source>
        <dbReference type="ARBA" id="ARBA00022917"/>
    </source>
</evidence>
<evidence type="ECO:0000256" key="10">
    <source>
        <dbReference type="ARBA" id="ARBA00068817"/>
    </source>
</evidence>
<evidence type="ECO:0000256" key="5">
    <source>
        <dbReference type="ARBA" id="ARBA00022840"/>
    </source>
</evidence>
<evidence type="ECO:0000256" key="8">
    <source>
        <dbReference type="ARBA" id="ARBA00030904"/>
    </source>
</evidence>
<keyword evidence="4 11" id="KW-0547">Nucleotide-binding</keyword>
<dbReference type="InterPro" id="IPR009080">
    <property type="entry name" value="tRNAsynth_Ia_anticodon-bd"/>
</dbReference>
<dbReference type="EC" id="6.1.1.10" evidence="2"/>
<dbReference type="InterPro" id="IPR014729">
    <property type="entry name" value="Rossmann-like_a/b/a_fold"/>
</dbReference>
<evidence type="ECO:0000256" key="9">
    <source>
        <dbReference type="ARBA" id="ARBA00047364"/>
    </source>
</evidence>
<dbReference type="GO" id="GO:0004825">
    <property type="term" value="F:methionine-tRNA ligase activity"/>
    <property type="evidence" value="ECO:0007669"/>
    <property type="project" value="UniProtKB-EC"/>
</dbReference>
<dbReference type="PANTHER" id="PTHR43326:SF1">
    <property type="entry name" value="METHIONINE--TRNA LIGASE, MITOCHONDRIAL"/>
    <property type="match status" value="1"/>
</dbReference>
<evidence type="ECO:0000256" key="11">
    <source>
        <dbReference type="RuleBase" id="RU363039"/>
    </source>
</evidence>
<evidence type="ECO:0000259" key="13">
    <source>
        <dbReference type="Pfam" id="PF09334"/>
    </source>
</evidence>
<accession>A0A9P6E8E2</accession>
<dbReference type="InterPro" id="IPR033911">
    <property type="entry name" value="MetRS_core"/>
</dbReference>
<dbReference type="Gene3D" id="3.40.50.620">
    <property type="entry name" value="HUPs"/>
    <property type="match status" value="1"/>
</dbReference>
<dbReference type="InterPro" id="IPR023457">
    <property type="entry name" value="Met-tRNA_synth_2"/>
</dbReference>
<evidence type="ECO:0000313" key="15">
    <source>
        <dbReference type="Proteomes" id="UP000807306"/>
    </source>
</evidence>
<name>A0A9P6E8E2_9AGAR</name>
<keyword evidence="5 11" id="KW-0067">ATP-binding</keyword>